<dbReference type="OrthoDB" id="121380at2759"/>
<dbReference type="Proteomes" id="UP000308730">
    <property type="component" value="Unassembled WGS sequence"/>
</dbReference>
<dbReference type="AlphaFoldDB" id="A0A4V3XIM0"/>
<name>A0A4V3XIM0_9APHY</name>
<dbReference type="Gene3D" id="2.60.130.10">
    <property type="entry name" value="Aromatic compound dioxygenase"/>
    <property type="match status" value="1"/>
</dbReference>
<dbReference type="InterPro" id="IPR000627">
    <property type="entry name" value="Intradiol_dOase_C"/>
</dbReference>
<dbReference type="InterPro" id="IPR000210">
    <property type="entry name" value="BTB/POZ_dom"/>
</dbReference>
<dbReference type="GO" id="GO:0016702">
    <property type="term" value="F:oxidoreductase activity, acting on single donors with incorporation of molecular oxygen, incorporation of two atoms of oxygen"/>
    <property type="evidence" value="ECO:0007669"/>
    <property type="project" value="InterPro"/>
</dbReference>
<dbReference type="SMART" id="SM00225">
    <property type="entry name" value="BTB"/>
    <property type="match status" value="2"/>
</dbReference>
<comment type="caution">
    <text evidence="5">The sequence shown here is derived from an EMBL/GenBank/DDBJ whole genome shotgun (WGS) entry which is preliminary data.</text>
</comment>
<dbReference type="PANTHER" id="PTHR33711:SF10">
    <property type="entry name" value="INTRADIOL RING-CLEAVAGE DIOXYGENASES DOMAIN-CONTAINING PROTEIN"/>
    <property type="match status" value="1"/>
</dbReference>
<evidence type="ECO:0000313" key="6">
    <source>
        <dbReference type="Proteomes" id="UP000308730"/>
    </source>
</evidence>
<dbReference type="Pfam" id="PF00775">
    <property type="entry name" value="Dioxygenase_C"/>
    <property type="match status" value="1"/>
</dbReference>
<feature type="domain" description="BTB" evidence="4">
    <location>
        <begin position="24"/>
        <end position="93"/>
    </location>
</feature>
<sequence length="816" mass="90204">MPSQLSALAANFTTAKPPFDRTDADIILMSSDSTLFLVHTLILSLASPVFADMLTLGQRARSSNSEGSVEEVPPLVAVSEGSKPLDAFLRLIYPVDRPTLSELRDVADVLEVSQKYQVSTAITRYAIDVMHRFIPSHPLSVFAVSCRFDLESDARAAACVASSNAMSRANFSYVAEMDHISAGAFFRLRLHLGRGASPLPNEDWNTFSFIHRNPADRLMPLNDNGLDTATKSSTAADPLVGWLNFGLFKREPANVTLRTSDAVHFPSHRFPLSLSSPILAHQISQAANATSMDSEVVVDVPESSQLLHLLLCSCYGVPLQLASTDRGLLSQLVGLVHAARKYEMLRTVDQARIFLQGALKDEPLRAYFIAVSLGWHVEAQAAARLAVTDCNTPDIGKVYVSEMEDVGAKAYYNLLAYDVAVQSSIGDVIRHYSRRTMKPSCYPDGRPQTAERTTTAYRNTDKILHPIVRREFTHAQLCNYSDAVCMPNLVEESRNMDEALQAAIAQDHNSYIVRVMFDSRLARGEIAWCTSPLTPPSLLAAMSLTQAVTATHTPMSIQPHLSIPIPTRVVSAVRGVTVALTKELPFLWSFVFQGSRNPRADVEGPYYIIGAPDRQIEDGKARLATVGDLKQYAPYLMTIVVKTPKGEPVPYATFDWWQADTAGSYSNTTYRLRGKFRADAHGVMEVLTVAPGEYGPRGYERAGHYHVILGPGETNPDLEMLTTQLYLCPNNDPKGMETDFLNYFRAPRRQNMVQSWSVATANSSEPYMGFPELDSSDTDTLNRVKWWNDELAKDELKVVAGAQTEIHLNAKGWFSL</sequence>
<reference evidence="5 6" key="1">
    <citation type="submission" date="2019-02" db="EMBL/GenBank/DDBJ databases">
        <title>Genome sequencing of the rare red list fungi Antrodiella citrinella (Flaviporus citrinellus).</title>
        <authorList>
            <person name="Buettner E."/>
            <person name="Kellner H."/>
        </authorList>
    </citation>
    <scope>NUCLEOTIDE SEQUENCE [LARGE SCALE GENOMIC DNA]</scope>
    <source>
        <strain evidence="5 6">DSM 108506</strain>
    </source>
</reference>
<protein>
    <recommendedName>
        <fullName evidence="4">BTB domain-containing protein</fullName>
    </recommendedName>
</protein>
<evidence type="ECO:0000256" key="3">
    <source>
        <dbReference type="ARBA" id="ARBA00023002"/>
    </source>
</evidence>
<evidence type="ECO:0000256" key="1">
    <source>
        <dbReference type="ARBA" id="ARBA00007825"/>
    </source>
</evidence>
<dbReference type="SUPFAM" id="SSF54695">
    <property type="entry name" value="POZ domain"/>
    <property type="match status" value="2"/>
</dbReference>
<evidence type="ECO:0000313" key="5">
    <source>
        <dbReference type="EMBL" id="THH29683.1"/>
    </source>
</evidence>
<comment type="similarity">
    <text evidence="1">Belongs to the intradiol ring-cleavage dioxygenase family.</text>
</comment>
<dbReference type="SUPFAM" id="SSF49482">
    <property type="entry name" value="Aromatic compound dioxygenase"/>
    <property type="match status" value="1"/>
</dbReference>
<dbReference type="EMBL" id="SGPM01000112">
    <property type="protein sequence ID" value="THH29683.1"/>
    <property type="molecule type" value="Genomic_DNA"/>
</dbReference>
<dbReference type="PANTHER" id="PTHR33711">
    <property type="entry name" value="DIOXYGENASE, PUTATIVE (AFU_ORTHOLOGUE AFUA_2G02910)-RELATED"/>
    <property type="match status" value="1"/>
</dbReference>
<organism evidence="5 6">
    <name type="scientific">Antrodiella citrinella</name>
    <dbReference type="NCBI Taxonomy" id="2447956"/>
    <lineage>
        <taxon>Eukaryota</taxon>
        <taxon>Fungi</taxon>
        <taxon>Dikarya</taxon>
        <taxon>Basidiomycota</taxon>
        <taxon>Agaricomycotina</taxon>
        <taxon>Agaricomycetes</taxon>
        <taxon>Polyporales</taxon>
        <taxon>Steccherinaceae</taxon>
        <taxon>Antrodiella</taxon>
    </lineage>
</organism>
<dbReference type="InterPro" id="IPR050770">
    <property type="entry name" value="Intradiol_RC_Dioxygenase"/>
</dbReference>
<evidence type="ECO:0000259" key="4">
    <source>
        <dbReference type="PROSITE" id="PS50097"/>
    </source>
</evidence>
<dbReference type="GO" id="GO:0008199">
    <property type="term" value="F:ferric iron binding"/>
    <property type="evidence" value="ECO:0007669"/>
    <property type="project" value="InterPro"/>
</dbReference>
<dbReference type="Gene3D" id="3.30.710.10">
    <property type="entry name" value="Potassium Channel Kv1.1, Chain A"/>
    <property type="match status" value="2"/>
</dbReference>
<gene>
    <name evidence="5" type="ORF">EUX98_g4494</name>
</gene>
<proteinExistence type="inferred from homology"/>
<dbReference type="InterPro" id="IPR011333">
    <property type="entry name" value="SKP1/BTB/POZ_sf"/>
</dbReference>
<evidence type="ECO:0000256" key="2">
    <source>
        <dbReference type="ARBA" id="ARBA00022964"/>
    </source>
</evidence>
<keyword evidence="3" id="KW-0560">Oxidoreductase</keyword>
<keyword evidence="2" id="KW-0223">Dioxygenase</keyword>
<dbReference type="PROSITE" id="PS50097">
    <property type="entry name" value="BTB"/>
    <property type="match status" value="1"/>
</dbReference>
<keyword evidence="6" id="KW-1185">Reference proteome</keyword>
<dbReference type="InterPro" id="IPR015889">
    <property type="entry name" value="Intradiol_dOase_core"/>
</dbReference>
<accession>A0A4V3XIM0</accession>
<dbReference type="Pfam" id="PF00651">
    <property type="entry name" value="BTB"/>
    <property type="match status" value="2"/>
</dbReference>